<evidence type="ECO:0000256" key="4">
    <source>
        <dbReference type="SAM" id="Coils"/>
    </source>
</evidence>
<keyword evidence="3" id="KW-1005">Bacterial flagellum biogenesis</keyword>
<dbReference type="RefSeq" id="WP_343882878.1">
    <property type="nucleotide sequence ID" value="NZ_BAAAFO010000003.1"/>
</dbReference>
<sequence>MNRPLQGELGDALGAVLGDMQQAITQLMQVLENERTALNAGNSDALGEAGAGKQKLMLQLEQLDAERQQLSREAPAAATRLDATWAQVLQGLRRCQQLNQSNGRAVNQRLGQVRQALSILTGHAGETGLYGPTGGLRGSLRSQVLAQA</sequence>
<dbReference type="SUPFAM" id="SSF140566">
    <property type="entry name" value="FlgN-like"/>
    <property type="match status" value="1"/>
</dbReference>
<comment type="function">
    <text evidence="1">Required for the efficient initiation of filament assembly.</text>
</comment>
<gene>
    <name evidence="5" type="ORF">GCM10009126_22610</name>
</gene>
<dbReference type="InterPro" id="IPR036679">
    <property type="entry name" value="FlgN-like_sf"/>
</dbReference>
<evidence type="ECO:0000256" key="3">
    <source>
        <dbReference type="ARBA" id="ARBA00022795"/>
    </source>
</evidence>
<accession>A0ABN0UP14</accession>
<proteinExistence type="inferred from homology"/>
<dbReference type="InterPro" id="IPR007809">
    <property type="entry name" value="FlgN-like"/>
</dbReference>
<comment type="similarity">
    <text evidence="2">Belongs to the FlgN family.</text>
</comment>
<organism evidence="5 6">
    <name type="scientific">Rhodanobacter caeni</name>
    <dbReference type="NCBI Taxonomy" id="657654"/>
    <lineage>
        <taxon>Bacteria</taxon>
        <taxon>Pseudomonadati</taxon>
        <taxon>Pseudomonadota</taxon>
        <taxon>Gammaproteobacteria</taxon>
        <taxon>Lysobacterales</taxon>
        <taxon>Rhodanobacteraceae</taxon>
        <taxon>Rhodanobacter</taxon>
    </lineage>
</organism>
<name>A0ABN0UP14_9GAMM</name>
<evidence type="ECO:0000256" key="1">
    <source>
        <dbReference type="ARBA" id="ARBA00002397"/>
    </source>
</evidence>
<comment type="caution">
    <text evidence="5">The sequence shown here is derived from an EMBL/GenBank/DDBJ whole genome shotgun (WGS) entry which is preliminary data.</text>
</comment>
<dbReference type="Gene3D" id="1.20.58.300">
    <property type="entry name" value="FlgN-like"/>
    <property type="match status" value="1"/>
</dbReference>
<keyword evidence="4" id="KW-0175">Coiled coil</keyword>
<evidence type="ECO:0008006" key="7">
    <source>
        <dbReference type="Google" id="ProtNLM"/>
    </source>
</evidence>
<evidence type="ECO:0000313" key="5">
    <source>
        <dbReference type="EMBL" id="GAA0256915.1"/>
    </source>
</evidence>
<keyword evidence="6" id="KW-1185">Reference proteome</keyword>
<reference evidence="5 6" key="1">
    <citation type="journal article" date="2019" name="Int. J. Syst. Evol. Microbiol.">
        <title>The Global Catalogue of Microorganisms (GCM) 10K type strain sequencing project: providing services to taxonomists for standard genome sequencing and annotation.</title>
        <authorList>
            <consortium name="The Broad Institute Genomics Platform"/>
            <consortium name="The Broad Institute Genome Sequencing Center for Infectious Disease"/>
            <person name="Wu L."/>
            <person name="Ma J."/>
        </authorList>
    </citation>
    <scope>NUCLEOTIDE SEQUENCE [LARGE SCALE GENOMIC DNA]</scope>
    <source>
        <strain evidence="5 6">JCM 16242</strain>
    </source>
</reference>
<evidence type="ECO:0000256" key="2">
    <source>
        <dbReference type="ARBA" id="ARBA00007703"/>
    </source>
</evidence>
<feature type="coiled-coil region" evidence="4">
    <location>
        <begin position="53"/>
        <end position="80"/>
    </location>
</feature>
<evidence type="ECO:0000313" key="6">
    <source>
        <dbReference type="Proteomes" id="UP001500657"/>
    </source>
</evidence>
<dbReference type="EMBL" id="BAAAFO010000003">
    <property type="protein sequence ID" value="GAA0256915.1"/>
    <property type="molecule type" value="Genomic_DNA"/>
</dbReference>
<dbReference type="Pfam" id="PF05130">
    <property type="entry name" value="FlgN"/>
    <property type="match status" value="1"/>
</dbReference>
<protein>
    <recommendedName>
        <fullName evidence="7">Flagellar biosynthesis protein FlgN</fullName>
    </recommendedName>
</protein>
<dbReference type="Proteomes" id="UP001500657">
    <property type="component" value="Unassembled WGS sequence"/>
</dbReference>